<dbReference type="Pfam" id="PF14891">
    <property type="entry name" value="Peptidase_M91"/>
    <property type="match status" value="1"/>
</dbReference>
<dbReference type="EMBL" id="CP043494">
    <property type="protein sequence ID" value="WNG42702.1"/>
    <property type="molecule type" value="Genomic_DNA"/>
</dbReference>
<dbReference type="RefSeq" id="WP_395812685.1">
    <property type="nucleotide sequence ID" value="NZ_CP043494.1"/>
</dbReference>
<reference evidence="2 3" key="1">
    <citation type="submission" date="2019-08" db="EMBL/GenBank/DDBJ databases">
        <title>Archangium and Cystobacter genomes.</title>
        <authorList>
            <person name="Chen I.-C.K."/>
            <person name="Wielgoss S."/>
        </authorList>
    </citation>
    <scope>NUCLEOTIDE SEQUENCE [LARGE SCALE GENOMIC DNA]</scope>
    <source>
        <strain evidence="2 3">Cbm 6</strain>
    </source>
</reference>
<organism evidence="2 3">
    <name type="scientific">Archangium minus</name>
    <dbReference type="NCBI Taxonomy" id="83450"/>
    <lineage>
        <taxon>Bacteria</taxon>
        <taxon>Pseudomonadati</taxon>
        <taxon>Myxococcota</taxon>
        <taxon>Myxococcia</taxon>
        <taxon>Myxococcales</taxon>
        <taxon>Cystobacterineae</taxon>
        <taxon>Archangiaceae</taxon>
        <taxon>Archangium</taxon>
    </lineage>
</organism>
<sequence length="329" mass="36095">MKLSRSFSNPLSSLSRIDTPSLPRSPSTPNLSLRSPSTPPAIRDGFDARPKAPTVEQLQQGRANLRPTDYGMVHPDLPGIRTRRDGASAAQFTDLTQDARASVHELMAKDNGRLMLQDINSRTSHLNPGRVGTPNQPLTAVDIYSGRNAQMPMAHRPRHDGTMDSIRNAYRYDGVPGAGQASRITYDETAPSANRFNSLGHEGVHAWRAANGLQVSPLEISPKANAPVIRDNPPIVGQAIGHHSHMQEEFETVGLRPTPHAPHGWAPNENLIRQEHGLPLRNDYSGQTPAKTNEILRPIDEGTDNRSWFAQRFGNQPSPVGDLIHHLEG</sequence>
<gene>
    <name evidence="2" type="ORF">F0U60_00285</name>
</gene>
<feature type="compositionally biased region" description="Low complexity" evidence="1">
    <location>
        <begin position="1"/>
        <end position="15"/>
    </location>
</feature>
<protein>
    <submittedName>
        <fullName evidence="2">Uncharacterized protein</fullName>
    </submittedName>
</protein>
<accession>A0ABY9WIJ1</accession>
<feature type="region of interest" description="Disordered" evidence="1">
    <location>
        <begin position="1"/>
        <end position="50"/>
    </location>
</feature>
<dbReference type="Proteomes" id="UP001611383">
    <property type="component" value="Chromosome"/>
</dbReference>
<feature type="compositionally biased region" description="Polar residues" evidence="1">
    <location>
        <begin position="16"/>
        <end position="36"/>
    </location>
</feature>
<evidence type="ECO:0000256" key="1">
    <source>
        <dbReference type="SAM" id="MobiDB-lite"/>
    </source>
</evidence>
<dbReference type="InterPro" id="IPR028208">
    <property type="entry name" value="Effector_pro_NleD-like"/>
</dbReference>
<evidence type="ECO:0000313" key="2">
    <source>
        <dbReference type="EMBL" id="WNG42702.1"/>
    </source>
</evidence>
<name>A0ABY9WIJ1_9BACT</name>
<proteinExistence type="predicted"/>
<evidence type="ECO:0000313" key="3">
    <source>
        <dbReference type="Proteomes" id="UP001611383"/>
    </source>
</evidence>
<keyword evidence="3" id="KW-1185">Reference proteome</keyword>